<sequence>KSKLSSYDECYHIVDNEDIRIVLTNHNSLSSNTVQNVSSIVRNMFSSRLSNLGLLATFGDKAFEITKDTINLPWTKDKMRT</sequence>
<reference evidence="1 2" key="1">
    <citation type="journal article" date="2020" name="IScience">
        <title>Genome Sequencing of the Endangered Kingdonia uniflora (Circaeasteraceae, Ranunculales) Reveals Potential Mechanisms of Evolutionary Specialization.</title>
        <authorList>
            <person name="Sun Y."/>
            <person name="Deng T."/>
            <person name="Zhang A."/>
            <person name="Moore M.J."/>
            <person name="Landis J.B."/>
            <person name="Lin N."/>
            <person name="Zhang H."/>
            <person name="Zhang X."/>
            <person name="Huang J."/>
            <person name="Zhang X."/>
            <person name="Sun H."/>
            <person name="Wang H."/>
        </authorList>
    </citation>
    <scope>NUCLEOTIDE SEQUENCE [LARGE SCALE GENOMIC DNA]</scope>
    <source>
        <strain evidence="1">TB1705</strain>
        <tissue evidence="1">Leaf</tissue>
    </source>
</reference>
<protein>
    <submittedName>
        <fullName evidence="1">Uncharacterized protein</fullName>
    </submittedName>
</protein>
<evidence type="ECO:0000313" key="1">
    <source>
        <dbReference type="EMBL" id="KAF6144204.1"/>
    </source>
</evidence>
<evidence type="ECO:0000313" key="2">
    <source>
        <dbReference type="Proteomes" id="UP000541444"/>
    </source>
</evidence>
<feature type="non-terminal residue" evidence="1">
    <location>
        <position position="81"/>
    </location>
</feature>
<organism evidence="1 2">
    <name type="scientific">Kingdonia uniflora</name>
    <dbReference type="NCBI Taxonomy" id="39325"/>
    <lineage>
        <taxon>Eukaryota</taxon>
        <taxon>Viridiplantae</taxon>
        <taxon>Streptophyta</taxon>
        <taxon>Embryophyta</taxon>
        <taxon>Tracheophyta</taxon>
        <taxon>Spermatophyta</taxon>
        <taxon>Magnoliopsida</taxon>
        <taxon>Ranunculales</taxon>
        <taxon>Circaeasteraceae</taxon>
        <taxon>Kingdonia</taxon>
    </lineage>
</organism>
<gene>
    <name evidence="1" type="ORF">GIB67_004877</name>
</gene>
<accession>A0A7J7LNX7</accession>
<keyword evidence="2" id="KW-1185">Reference proteome</keyword>
<name>A0A7J7LNX7_9MAGN</name>
<dbReference type="Proteomes" id="UP000541444">
    <property type="component" value="Unassembled WGS sequence"/>
</dbReference>
<proteinExistence type="predicted"/>
<dbReference type="AlphaFoldDB" id="A0A7J7LNX7"/>
<comment type="caution">
    <text evidence="1">The sequence shown here is derived from an EMBL/GenBank/DDBJ whole genome shotgun (WGS) entry which is preliminary data.</text>
</comment>
<dbReference type="EMBL" id="JACGCM010002137">
    <property type="protein sequence ID" value="KAF6144204.1"/>
    <property type="molecule type" value="Genomic_DNA"/>
</dbReference>